<proteinExistence type="predicted"/>
<dbReference type="AlphaFoldDB" id="A0A2N7IIB1"/>
<name>A0A2N7IIB1_9VIBR</name>
<dbReference type="InterPro" id="IPR002104">
    <property type="entry name" value="Integrase_catalytic"/>
</dbReference>
<dbReference type="GO" id="GO:0015074">
    <property type="term" value="P:DNA integration"/>
    <property type="evidence" value="ECO:0007669"/>
    <property type="project" value="UniProtKB-KW"/>
</dbReference>
<evidence type="ECO:0000256" key="2">
    <source>
        <dbReference type="ARBA" id="ARBA00023172"/>
    </source>
</evidence>
<dbReference type="Gene3D" id="1.10.443.10">
    <property type="entry name" value="Intergrase catalytic core"/>
    <property type="match status" value="1"/>
</dbReference>
<sequence length="473" mass="52818">MESVKFRLATGETSYALYVDGEPVVAFNCYMNDLARSSTFNTVKNKASDLKTFFGYLDALNDPDAIAELNIGVEAGTPLLTKMILQFPHYLAKGEKAKKDSLAELAARTTYRKPTSTGTNQRIISTVRGFLIASAELQAELQSASELDLIDLSIAPEIMFSESLFRQSMPLSQRKSLLKKSVIAGVCRHGARLSNPTILKSVRGAYTPAAEGSAIKKALPHSDAIAVLNATKTHRDRLYLSLLMGTGMREIEAANVLMQDIDVRNKTVKCVNPKSRPLAYGNSFELFSGQTIQDSAYKGRATDETLFVEPFRSIFFQTLRDYLVLERKPLGVGHKYLFVVLRKGEYLGRPLAMSSDKTRQYALKQCLKDVYGKRGLPTPRRLALHSLRHLYGVHCLNYLLVGFDDNEKPIYGLHESVVQRLMGHENISSTRIYAVPDVTRVLDKVERALNYLQNEAIQQDQLLVLNNHFGADL</sequence>
<dbReference type="GO" id="GO:0006310">
    <property type="term" value="P:DNA recombination"/>
    <property type="evidence" value="ECO:0007669"/>
    <property type="project" value="UniProtKB-KW"/>
</dbReference>
<dbReference type="InterPro" id="IPR013762">
    <property type="entry name" value="Integrase-like_cat_sf"/>
</dbReference>
<dbReference type="InterPro" id="IPR050090">
    <property type="entry name" value="Tyrosine_recombinase_XerCD"/>
</dbReference>
<organism evidence="4 5">
    <name type="scientific">Vibrio lentus</name>
    <dbReference type="NCBI Taxonomy" id="136468"/>
    <lineage>
        <taxon>Bacteria</taxon>
        <taxon>Pseudomonadati</taxon>
        <taxon>Pseudomonadota</taxon>
        <taxon>Gammaproteobacteria</taxon>
        <taxon>Vibrionales</taxon>
        <taxon>Vibrionaceae</taxon>
        <taxon>Vibrio</taxon>
    </lineage>
</organism>
<evidence type="ECO:0000313" key="5">
    <source>
        <dbReference type="Proteomes" id="UP000235746"/>
    </source>
</evidence>
<feature type="domain" description="Tyr recombinase" evidence="3">
    <location>
        <begin position="214"/>
        <end position="449"/>
    </location>
</feature>
<evidence type="ECO:0000259" key="3">
    <source>
        <dbReference type="PROSITE" id="PS51898"/>
    </source>
</evidence>
<dbReference type="InterPro" id="IPR011010">
    <property type="entry name" value="DNA_brk_join_enz"/>
</dbReference>
<dbReference type="GO" id="GO:0003677">
    <property type="term" value="F:DNA binding"/>
    <property type="evidence" value="ECO:0007669"/>
    <property type="project" value="InterPro"/>
</dbReference>
<evidence type="ECO:0000313" key="4">
    <source>
        <dbReference type="EMBL" id="PML57227.1"/>
    </source>
</evidence>
<gene>
    <name evidence="4" type="ORF">BCT74_20555</name>
</gene>
<dbReference type="EMBL" id="MCYL01000012">
    <property type="protein sequence ID" value="PML57227.1"/>
    <property type="molecule type" value="Genomic_DNA"/>
</dbReference>
<reference evidence="5" key="1">
    <citation type="submission" date="2016-07" db="EMBL/GenBank/DDBJ databases">
        <title>Nontailed viruses are major unrecognized killers of bacteria in the ocean.</title>
        <authorList>
            <person name="Kauffman K."/>
            <person name="Hussain F."/>
            <person name="Yang J."/>
            <person name="Arevalo P."/>
            <person name="Brown J."/>
            <person name="Cutler M."/>
            <person name="Kelly L."/>
            <person name="Polz M.F."/>
        </authorList>
    </citation>
    <scope>NUCLEOTIDE SEQUENCE [LARGE SCALE GENOMIC DNA]</scope>
    <source>
        <strain evidence="5">10N.261.51.B8</strain>
    </source>
</reference>
<keyword evidence="1" id="KW-0229">DNA integration</keyword>
<dbReference type="PANTHER" id="PTHR30349">
    <property type="entry name" value="PHAGE INTEGRASE-RELATED"/>
    <property type="match status" value="1"/>
</dbReference>
<dbReference type="SUPFAM" id="SSF56349">
    <property type="entry name" value="DNA breaking-rejoining enzymes"/>
    <property type="match status" value="1"/>
</dbReference>
<dbReference type="Proteomes" id="UP000235746">
    <property type="component" value="Unassembled WGS sequence"/>
</dbReference>
<evidence type="ECO:0000256" key="1">
    <source>
        <dbReference type="ARBA" id="ARBA00022908"/>
    </source>
</evidence>
<keyword evidence="2" id="KW-0233">DNA recombination</keyword>
<dbReference type="CDD" id="cd00397">
    <property type="entry name" value="DNA_BRE_C"/>
    <property type="match status" value="1"/>
</dbReference>
<dbReference type="Pfam" id="PF00589">
    <property type="entry name" value="Phage_integrase"/>
    <property type="match status" value="1"/>
</dbReference>
<protein>
    <recommendedName>
        <fullName evidence="3">Tyr recombinase domain-containing protein</fullName>
    </recommendedName>
</protein>
<accession>A0A2N7IIB1</accession>
<comment type="caution">
    <text evidence="4">The sequence shown here is derived from an EMBL/GenBank/DDBJ whole genome shotgun (WGS) entry which is preliminary data.</text>
</comment>
<dbReference type="PROSITE" id="PS51898">
    <property type="entry name" value="TYR_RECOMBINASE"/>
    <property type="match status" value="1"/>
</dbReference>
<dbReference type="RefSeq" id="WP_102578548.1">
    <property type="nucleotide sequence ID" value="NZ_MCYL01000012.1"/>
</dbReference>